<reference evidence="1" key="1">
    <citation type="journal article" date="2021" name="Proc. Natl. Acad. Sci. U.S.A.">
        <title>A Catalog of Tens of Thousands of Viruses from Human Metagenomes Reveals Hidden Associations with Chronic Diseases.</title>
        <authorList>
            <person name="Tisza M.J."/>
            <person name="Buck C.B."/>
        </authorList>
    </citation>
    <scope>NUCLEOTIDE SEQUENCE</scope>
    <source>
        <strain evidence="1">Ct96x5</strain>
    </source>
</reference>
<protein>
    <submittedName>
        <fullName evidence="1">Uncharacterized protein</fullName>
    </submittedName>
</protein>
<dbReference type="EMBL" id="BK015488">
    <property type="protein sequence ID" value="DAE09542.1"/>
    <property type="molecule type" value="Genomic_DNA"/>
</dbReference>
<accession>A0A8S5PR31</accession>
<name>A0A8S5PR31_9CAUD</name>
<organism evidence="1">
    <name type="scientific">Siphoviridae sp. ct96x5</name>
    <dbReference type="NCBI Taxonomy" id="2825367"/>
    <lineage>
        <taxon>Viruses</taxon>
        <taxon>Duplodnaviria</taxon>
        <taxon>Heunggongvirae</taxon>
        <taxon>Uroviricota</taxon>
        <taxon>Caudoviricetes</taxon>
    </lineage>
</organism>
<sequence>MPKVGDIIDFGERNYYHIVYAFAATSSDYKSQLDDEGLDWQKVSDYEMFIRLFVWMRKKDLSILFGDLDLSKFELAIDNRTNEYVFVDEADGLEINRNVYEVMSAYICAMHGLEKTHETASDEPTRLAMIDEARERLNSAMNKPAKMQLRGMVCAMANTPEFKADYFGAMDYPISIFMDCVRQVRKIKHFNYTMQGIYAGTVDAKKISKESFDWLNQAGSK</sequence>
<evidence type="ECO:0000313" key="1">
    <source>
        <dbReference type="EMBL" id="DAE09542.1"/>
    </source>
</evidence>
<proteinExistence type="predicted"/>